<evidence type="ECO:0000256" key="5">
    <source>
        <dbReference type="ARBA" id="ARBA00022946"/>
    </source>
</evidence>
<dbReference type="InterPro" id="IPR029069">
    <property type="entry name" value="HotDog_dom_sf"/>
</dbReference>
<evidence type="ECO:0000313" key="11">
    <source>
        <dbReference type="Proteomes" id="UP000810252"/>
    </source>
</evidence>
<keyword evidence="6" id="KW-0443">Lipid metabolism</keyword>
<dbReference type="AlphaFoldDB" id="A0A9D9HER9"/>
<keyword evidence="2" id="KW-0444">Lipid biosynthesis</keyword>
<dbReference type="GO" id="GO:0016297">
    <property type="term" value="F:fatty acyl-[ACP] hydrolase activity"/>
    <property type="evidence" value="ECO:0007669"/>
    <property type="project" value="InterPro"/>
</dbReference>
<dbReference type="Proteomes" id="UP000810252">
    <property type="component" value="Unassembled WGS sequence"/>
</dbReference>
<evidence type="ECO:0000313" key="10">
    <source>
        <dbReference type="EMBL" id="MBO8448711.1"/>
    </source>
</evidence>
<evidence type="ECO:0000259" key="9">
    <source>
        <dbReference type="Pfam" id="PF20791"/>
    </source>
</evidence>
<dbReference type="InterPro" id="IPR045023">
    <property type="entry name" value="FATA/B"/>
</dbReference>
<evidence type="ECO:0000256" key="4">
    <source>
        <dbReference type="ARBA" id="ARBA00022832"/>
    </source>
</evidence>
<keyword evidence="4" id="KW-0276">Fatty acid metabolism</keyword>
<reference evidence="10" key="1">
    <citation type="submission" date="2020-10" db="EMBL/GenBank/DDBJ databases">
        <authorList>
            <person name="Gilroy R."/>
        </authorList>
    </citation>
    <scope>NUCLEOTIDE SEQUENCE</scope>
    <source>
        <strain evidence="10">20514</strain>
    </source>
</reference>
<evidence type="ECO:0000256" key="2">
    <source>
        <dbReference type="ARBA" id="ARBA00022516"/>
    </source>
</evidence>
<evidence type="ECO:0000256" key="6">
    <source>
        <dbReference type="ARBA" id="ARBA00023098"/>
    </source>
</evidence>
<dbReference type="CDD" id="cd00586">
    <property type="entry name" value="4HBT"/>
    <property type="match status" value="1"/>
</dbReference>
<feature type="domain" description="Acyl-ACP thioesterase N-terminal hotdog" evidence="8">
    <location>
        <begin position="2"/>
        <end position="123"/>
    </location>
</feature>
<keyword evidence="5" id="KW-0809">Transit peptide</keyword>
<evidence type="ECO:0000256" key="1">
    <source>
        <dbReference type="ARBA" id="ARBA00006500"/>
    </source>
</evidence>
<name>A0A9D9HER9_9BACT</name>
<dbReference type="EMBL" id="JADIMQ010000079">
    <property type="protein sequence ID" value="MBO8448711.1"/>
    <property type="molecule type" value="Genomic_DNA"/>
</dbReference>
<accession>A0A9D9HER9</accession>
<keyword evidence="7" id="KW-0275">Fatty acid biosynthesis</keyword>
<dbReference type="SUPFAM" id="SSF54637">
    <property type="entry name" value="Thioesterase/thiol ester dehydrase-isomerase"/>
    <property type="match status" value="2"/>
</dbReference>
<organism evidence="10 11">
    <name type="scientific">Candidatus Cryptobacteroides merdigallinarum</name>
    <dbReference type="NCBI Taxonomy" id="2840770"/>
    <lineage>
        <taxon>Bacteria</taxon>
        <taxon>Pseudomonadati</taxon>
        <taxon>Bacteroidota</taxon>
        <taxon>Bacteroidia</taxon>
        <taxon>Bacteroidales</taxon>
        <taxon>Candidatus Cryptobacteroides</taxon>
    </lineage>
</organism>
<gene>
    <name evidence="10" type="ORF">IAC29_05515</name>
</gene>
<dbReference type="PANTHER" id="PTHR31727">
    <property type="entry name" value="OLEOYL-ACYL CARRIER PROTEIN THIOESTERASE 1, CHLOROPLASTIC"/>
    <property type="match status" value="1"/>
</dbReference>
<dbReference type="Pfam" id="PF20791">
    <property type="entry name" value="Acyl-ACP_TE_C"/>
    <property type="match status" value="1"/>
</dbReference>
<protein>
    <recommendedName>
        <fullName evidence="12">Acyl-ACP thioesterase</fullName>
    </recommendedName>
</protein>
<evidence type="ECO:0000256" key="7">
    <source>
        <dbReference type="ARBA" id="ARBA00023160"/>
    </source>
</evidence>
<dbReference type="Pfam" id="PF01643">
    <property type="entry name" value="Acyl-ACP_TE"/>
    <property type="match status" value="1"/>
</dbReference>
<comment type="caution">
    <text evidence="10">The sequence shown here is derived from an EMBL/GenBank/DDBJ whole genome shotgun (WGS) entry which is preliminary data.</text>
</comment>
<dbReference type="PANTHER" id="PTHR31727:SF6">
    <property type="entry name" value="OLEOYL-ACYL CARRIER PROTEIN THIOESTERASE 1, CHLOROPLASTIC"/>
    <property type="match status" value="1"/>
</dbReference>
<dbReference type="InterPro" id="IPR002864">
    <property type="entry name" value="Acyl-ACP_thioesterase_NHD"/>
</dbReference>
<comment type="similarity">
    <text evidence="1">Belongs to the acyl-ACP thioesterase family.</text>
</comment>
<feature type="domain" description="Acyl-ACP thioesterase-like C-terminal" evidence="9">
    <location>
        <begin position="159"/>
        <end position="215"/>
    </location>
</feature>
<dbReference type="GO" id="GO:0000036">
    <property type="term" value="F:acyl carrier activity"/>
    <property type="evidence" value="ECO:0007669"/>
    <property type="project" value="TreeGrafter"/>
</dbReference>
<dbReference type="Gene3D" id="3.10.129.10">
    <property type="entry name" value="Hotdog Thioesterase"/>
    <property type="match status" value="2"/>
</dbReference>
<evidence type="ECO:0000256" key="3">
    <source>
        <dbReference type="ARBA" id="ARBA00022801"/>
    </source>
</evidence>
<evidence type="ECO:0008006" key="12">
    <source>
        <dbReference type="Google" id="ProtNLM"/>
    </source>
</evidence>
<keyword evidence="3" id="KW-0378">Hydrolase</keyword>
<reference evidence="10" key="2">
    <citation type="journal article" date="2021" name="PeerJ">
        <title>Extensive microbial diversity within the chicken gut microbiome revealed by metagenomics and culture.</title>
        <authorList>
            <person name="Gilroy R."/>
            <person name="Ravi A."/>
            <person name="Getino M."/>
            <person name="Pursley I."/>
            <person name="Horton D.L."/>
            <person name="Alikhan N.F."/>
            <person name="Baker D."/>
            <person name="Gharbi K."/>
            <person name="Hall N."/>
            <person name="Watson M."/>
            <person name="Adriaenssens E.M."/>
            <person name="Foster-Nyarko E."/>
            <person name="Jarju S."/>
            <person name="Secka A."/>
            <person name="Antonio M."/>
            <person name="Oren A."/>
            <person name="Chaudhuri R.R."/>
            <person name="La Ragione R."/>
            <person name="Hildebrand F."/>
            <person name="Pallen M.J."/>
        </authorList>
    </citation>
    <scope>NUCLEOTIDE SEQUENCE</scope>
    <source>
        <strain evidence="10">20514</strain>
    </source>
</reference>
<dbReference type="InterPro" id="IPR049427">
    <property type="entry name" value="Acyl-ACP_TE_C"/>
</dbReference>
<proteinExistence type="inferred from homology"/>
<evidence type="ECO:0000259" key="8">
    <source>
        <dbReference type="Pfam" id="PF01643"/>
    </source>
</evidence>
<sequence length="248" mass="28520">MGKIYRQEIKIPCYDTDASQLLKPVSFMNYAQELANCHASELGFGYDDMIRTRTAWVLSRMHVKFTGLPKWRDIVNLRTWHKGPERLFYIRDFRMTDREDRQELIAATTSWLVVNIDTRHLTRDALLDESSVCREDALSPSCGKIRVPEDCGRRLAGTHKVSYSDVDMNGHANNAMYLVWAMDAVGRETTFNKTLKEVKINFNHETRPGDEVGLYLSGLEQDGEERYWVEGRVAGNDGPASFIVEMLF</sequence>